<name>J3NXJ4_GAET3</name>
<dbReference type="HOGENOM" id="CLU_2440978_0_0_1"/>
<proteinExistence type="predicted"/>
<protein>
    <submittedName>
        <fullName evidence="3 4">Uncharacterized protein</fullName>
    </submittedName>
</protein>
<accession>J3NXJ4</accession>
<keyword evidence="2" id="KW-0732">Signal</keyword>
<reference evidence="4" key="4">
    <citation type="journal article" date="2015" name="G3 (Bethesda)">
        <title>Genome sequences of three phytopathogenic species of the Magnaporthaceae family of fungi.</title>
        <authorList>
            <person name="Okagaki L.H."/>
            <person name="Nunes C.C."/>
            <person name="Sailsbery J."/>
            <person name="Clay B."/>
            <person name="Brown D."/>
            <person name="John T."/>
            <person name="Oh Y."/>
            <person name="Young N."/>
            <person name="Fitzgerald M."/>
            <person name="Haas B.J."/>
            <person name="Zeng Q."/>
            <person name="Young S."/>
            <person name="Adiconis X."/>
            <person name="Fan L."/>
            <person name="Levin J.Z."/>
            <person name="Mitchell T.K."/>
            <person name="Okubara P.A."/>
            <person name="Farman M.L."/>
            <person name="Kohn L.M."/>
            <person name="Birren B."/>
            <person name="Ma L.-J."/>
            <person name="Dean R.A."/>
        </authorList>
    </citation>
    <scope>NUCLEOTIDE SEQUENCE</scope>
    <source>
        <strain evidence="4">R3-111a-1</strain>
    </source>
</reference>
<feature type="compositionally biased region" description="Acidic residues" evidence="1">
    <location>
        <begin position="57"/>
        <end position="68"/>
    </location>
</feature>
<dbReference type="RefSeq" id="XP_009222076.1">
    <property type="nucleotide sequence ID" value="XM_009223812.1"/>
</dbReference>
<dbReference type="EnsemblFungi" id="EJT76076">
    <property type="protein sequence ID" value="EJT76076"/>
    <property type="gene ID" value="GGTG_06000"/>
</dbReference>
<reference evidence="3" key="3">
    <citation type="submission" date="2010-09" db="EMBL/GenBank/DDBJ databases">
        <title>Annotation of Gaeumannomyces graminis var. tritici R3-111a-1.</title>
        <authorList>
            <consortium name="The Broad Institute Genome Sequencing Platform"/>
            <person name="Ma L.-J."/>
            <person name="Dead R."/>
            <person name="Young S.K."/>
            <person name="Zeng Q."/>
            <person name="Gargeya S."/>
            <person name="Fitzgerald M."/>
            <person name="Haas B."/>
            <person name="Abouelleil A."/>
            <person name="Alvarado L."/>
            <person name="Arachchi H.M."/>
            <person name="Berlin A."/>
            <person name="Brown A."/>
            <person name="Chapman S.B."/>
            <person name="Chen Z."/>
            <person name="Dunbar C."/>
            <person name="Freedman E."/>
            <person name="Gearin G."/>
            <person name="Gellesch M."/>
            <person name="Goldberg J."/>
            <person name="Griggs A."/>
            <person name="Gujja S."/>
            <person name="Heiman D."/>
            <person name="Howarth C."/>
            <person name="Larson L."/>
            <person name="Lui A."/>
            <person name="MacDonald P.J.P."/>
            <person name="Mehta T."/>
            <person name="Montmayeur A."/>
            <person name="Murphy C."/>
            <person name="Neiman D."/>
            <person name="Pearson M."/>
            <person name="Priest M."/>
            <person name="Roberts A."/>
            <person name="Saif S."/>
            <person name="Shea T."/>
            <person name="Shenoy N."/>
            <person name="Sisk P."/>
            <person name="Stolte C."/>
            <person name="Sykes S."/>
            <person name="Yandava C."/>
            <person name="Wortman J."/>
            <person name="Nusbaum C."/>
            <person name="Birren B."/>
        </authorList>
    </citation>
    <scope>NUCLEOTIDE SEQUENCE</scope>
    <source>
        <strain evidence="3">R3-111a-1</strain>
    </source>
</reference>
<reference evidence="3" key="2">
    <citation type="submission" date="2010-07" db="EMBL/GenBank/DDBJ databases">
        <authorList>
            <consortium name="The Broad Institute Genome Sequencing Platform"/>
            <consortium name="Broad Institute Genome Sequencing Center for Infectious Disease"/>
            <person name="Ma L.-J."/>
            <person name="Dead R."/>
            <person name="Young S."/>
            <person name="Zeng Q."/>
            <person name="Koehrsen M."/>
            <person name="Alvarado L."/>
            <person name="Berlin A."/>
            <person name="Chapman S.B."/>
            <person name="Chen Z."/>
            <person name="Freedman E."/>
            <person name="Gellesch M."/>
            <person name="Goldberg J."/>
            <person name="Griggs A."/>
            <person name="Gujja S."/>
            <person name="Heilman E.R."/>
            <person name="Heiman D."/>
            <person name="Hepburn T."/>
            <person name="Howarth C."/>
            <person name="Jen D."/>
            <person name="Larson L."/>
            <person name="Mehta T."/>
            <person name="Neiman D."/>
            <person name="Pearson M."/>
            <person name="Roberts A."/>
            <person name="Saif S."/>
            <person name="Shea T."/>
            <person name="Shenoy N."/>
            <person name="Sisk P."/>
            <person name="Stolte C."/>
            <person name="Sykes S."/>
            <person name="Walk T."/>
            <person name="White J."/>
            <person name="Yandava C."/>
            <person name="Haas B."/>
            <person name="Nusbaum C."/>
            <person name="Birren B."/>
        </authorList>
    </citation>
    <scope>NUCLEOTIDE SEQUENCE</scope>
    <source>
        <strain evidence="3">R3-111a-1</strain>
    </source>
</reference>
<dbReference type="EMBL" id="GL385397">
    <property type="protein sequence ID" value="EJT76076.1"/>
    <property type="molecule type" value="Genomic_DNA"/>
</dbReference>
<dbReference type="AlphaFoldDB" id="J3NXJ4"/>
<sequence>MKFTTSTALVQALFALLATQAVAAPTPFGELEPRRNVRLGLPGALALKMPGRRSPEFQDEEAQDEGADIEARQAPSRITPGTCRRNICIN</sequence>
<dbReference type="VEuPathDB" id="FungiDB:GGTG_06000"/>
<evidence type="ECO:0000313" key="5">
    <source>
        <dbReference type="Proteomes" id="UP000006039"/>
    </source>
</evidence>
<feature type="region of interest" description="Disordered" evidence="1">
    <location>
        <begin position="49"/>
        <end position="76"/>
    </location>
</feature>
<feature type="signal peptide" evidence="2">
    <location>
        <begin position="1"/>
        <end position="23"/>
    </location>
</feature>
<evidence type="ECO:0000256" key="2">
    <source>
        <dbReference type="SAM" id="SignalP"/>
    </source>
</evidence>
<reference evidence="5" key="1">
    <citation type="submission" date="2010-07" db="EMBL/GenBank/DDBJ databases">
        <title>The genome sequence of Gaeumannomyces graminis var. tritici strain R3-111a-1.</title>
        <authorList>
            <consortium name="The Broad Institute Genome Sequencing Platform"/>
            <person name="Ma L.-J."/>
            <person name="Dead R."/>
            <person name="Young S."/>
            <person name="Zeng Q."/>
            <person name="Koehrsen M."/>
            <person name="Alvarado L."/>
            <person name="Berlin A."/>
            <person name="Chapman S.B."/>
            <person name="Chen Z."/>
            <person name="Freedman E."/>
            <person name="Gellesch M."/>
            <person name="Goldberg J."/>
            <person name="Griggs A."/>
            <person name="Gujja S."/>
            <person name="Heilman E.R."/>
            <person name="Heiman D."/>
            <person name="Hepburn T."/>
            <person name="Howarth C."/>
            <person name="Jen D."/>
            <person name="Larson L."/>
            <person name="Mehta T."/>
            <person name="Neiman D."/>
            <person name="Pearson M."/>
            <person name="Roberts A."/>
            <person name="Saif S."/>
            <person name="Shea T."/>
            <person name="Shenoy N."/>
            <person name="Sisk P."/>
            <person name="Stolte C."/>
            <person name="Sykes S."/>
            <person name="Walk T."/>
            <person name="White J."/>
            <person name="Yandava C."/>
            <person name="Haas B."/>
            <person name="Nusbaum C."/>
            <person name="Birren B."/>
        </authorList>
    </citation>
    <scope>NUCLEOTIDE SEQUENCE [LARGE SCALE GENOMIC DNA]</scope>
    <source>
        <strain evidence="5">R3-111a-1</strain>
    </source>
</reference>
<gene>
    <name evidence="4" type="primary">20346458</name>
    <name evidence="3" type="ORF">GGTG_06000</name>
</gene>
<evidence type="ECO:0000313" key="3">
    <source>
        <dbReference type="EMBL" id="EJT76076.1"/>
    </source>
</evidence>
<reference evidence="4" key="5">
    <citation type="submission" date="2018-04" db="UniProtKB">
        <authorList>
            <consortium name="EnsemblFungi"/>
        </authorList>
    </citation>
    <scope>IDENTIFICATION</scope>
    <source>
        <strain evidence="4">R3-111a-1</strain>
    </source>
</reference>
<dbReference type="GeneID" id="20346458"/>
<evidence type="ECO:0000313" key="4">
    <source>
        <dbReference type="EnsemblFungi" id="EJT76076"/>
    </source>
</evidence>
<dbReference type="Proteomes" id="UP000006039">
    <property type="component" value="Unassembled WGS sequence"/>
</dbReference>
<feature type="chain" id="PRO_5015094526" evidence="2">
    <location>
        <begin position="24"/>
        <end position="90"/>
    </location>
</feature>
<keyword evidence="5" id="KW-1185">Reference proteome</keyword>
<evidence type="ECO:0000256" key="1">
    <source>
        <dbReference type="SAM" id="MobiDB-lite"/>
    </source>
</evidence>
<organism evidence="3">
    <name type="scientific">Gaeumannomyces tritici (strain R3-111a-1)</name>
    <name type="common">Wheat and barley take-all root rot fungus</name>
    <name type="synonym">Gaeumannomyces graminis var. tritici</name>
    <dbReference type="NCBI Taxonomy" id="644352"/>
    <lineage>
        <taxon>Eukaryota</taxon>
        <taxon>Fungi</taxon>
        <taxon>Dikarya</taxon>
        <taxon>Ascomycota</taxon>
        <taxon>Pezizomycotina</taxon>
        <taxon>Sordariomycetes</taxon>
        <taxon>Sordariomycetidae</taxon>
        <taxon>Magnaporthales</taxon>
        <taxon>Magnaporthaceae</taxon>
        <taxon>Gaeumannomyces</taxon>
    </lineage>
</organism>